<dbReference type="EMBL" id="CP144747">
    <property type="protein sequence ID" value="WVZ62761.1"/>
    <property type="molecule type" value="Genomic_DNA"/>
</dbReference>
<sequence>SNARTVLLHLRQLDAGVWSDLPLLPLGGLMVGLLDSDEGKAKKLNRVLLRQLSMAKVITEHLSVEEAADKNMSTATCASLDP</sequence>
<protein>
    <submittedName>
        <fullName evidence="1">Uncharacterized protein</fullName>
    </submittedName>
</protein>
<proteinExistence type="predicted"/>
<accession>A0AAQ3SXY9</accession>
<name>A0AAQ3SXY9_PASNO</name>
<evidence type="ECO:0000313" key="2">
    <source>
        <dbReference type="Proteomes" id="UP001341281"/>
    </source>
</evidence>
<organism evidence="1 2">
    <name type="scientific">Paspalum notatum var. saurae</name>
    <dbReference type="NCBI Taxonomy" id="547442"/>
    <lineage>
        <taxon>Eukaryota</taxon>
        <taxon>Viridiplantae</taxon>
        <taxon>Streptophyta</taxon>
        <taxon>Embryophyta</taxon>
        <taxon>Tracheophyta</taxon>
        <taxon>Spermatophyta</taxon>
        <taxon>Magnoliopsida</taxon>
        <taxon>Liliopsida</taxon>
        <taxon>Poales</taxon>
        <taxon>Poaceae</taxon>
        <taxon>PACMAD clade</taxon>
        <taxon>Panicoideae</taxon>
        <taxon>Andropogonodae</taxon>
        <taxon>Paspaleae</taxon>
        <taxon>Paspalinae</taxon>
        <taxon>Paspalum</taxon>
    </lineage>
</organism>
<reference evidence="1 2" key="1">
    <citation type="submission" date="2024-02" db="EMBL/GenBank/DDBJ databases">
        <title>High-quality chromosome-scale genome assembly of Pensacola bahiagrass (Paspalum notatum Flugge var. saurae).</title>
        <authorList>
            <person name="Vega J.M."/>
            <person name="Podio M."/>
            <person name="Orjuela J."/>
            <person name="Siena L.A."/>
            <person name="Pessino S.C."/>
            <person name="Combes M.C."/>
            <person name="Mariac C."/>
            <person name="Albertini E."/>
            <person name="Pupilli F."/>
            <person name="Ortiz J.P.A."/>
            <person name="Leblanc O."/>
        </authorList>
    </citation>
    <scope>NUCLEOTIDE SEQUENCE [LARGE SCALE GENOMIC DNA]</scope>
    <source>
        <strain evidence="1">R1</strain>
        <tissue evidence="1">Leaf</tissue>
    </source>
</reference>
<keyword evidence="2" id="KW-1185">Reference proteome</keyword>
<gene>
    <name evidence="1" type="ORF">U9M48_012466</name>
</gene>
<dbReference type="Proteomes" id="UP001341281">
    <property type="component" value="Chromosome 03"/>
</dbReference>
<evidence type="ECO:0000313" key="1">
    <source>
        <dbReference type="EMBL" id="WVZ62761.1"/>
    </source>
</evidence>
<feature type="non-terminal residue" evidence="1">
    <location>
        <position position="1"/>
    </location>
</feature>
<dbReference type="AlphaFoldDB" id="A0AAQ3SXY9"/>